<dbReference type="GO" id="GO:0003924">
    <property type="term" value="F:GTPase activity"/>
    <property type="evidence" value="ECO:0007669"/>
    <property type="project" value="TreeGrafter"/>
</dbReference>
<dbReference type="PROSITE" id="PS51721">
    <property type="entry name" value="G_CP"/>
    <property type="match status" value="1"/>
</dbReference>
<keyword evidence="3 4" id="KW-0342">GTP-binding</keyword>
<evidence type="ECO:0000313" key="8">
    <source>
        <dbReference type="Proteomes" id="UP000724672"/>
    </source>
</evidence>
<evidence type="ECO:0000256" key="2">
    <source>
        <dbReference type="ARBA" id="ARBA00022741"/>
    </source>
</evidence>
<dbReference type="PANTHER" id="PTHR45782:SF4">
    <property type="entry name" value="MITOCHONDRIAL RIBOSOME-ASSOCIATED GTPASE 1"/>
    <property type="match status" value="1"/>
</dbReference>
<feature type="binding site" evidence="5">
    <location>
        <position position="174"/>
    </location>
    <ligand>
        <name>GTP</name>
        <dbReference type="ChEBI" id="CHEBI:37565"/>
    </ligand>
</feature>
<evidence type="ECO:0000256" key="5">
    <source>
        <dbReference type="PIRSR" id="PIRSR006230-1"/>
    </source>
</evidence>
<feature type="binding site" evidence="5">
    <location>
        <begin position="58"/>
        <end position="61"/>
    </location>
    <ligand>
        <name>GTP</name>
        <dbReference type="ChEBI" id="CHEBI:37565"/>
    </ligand>
</feature>
<dbReference type="Gene3D" id="3.40.50.300">
    <property type="entry name" value="P-loop containing nucleotide triphosphate hydrolases"/>
    <property type="match status" value="1"/>
</dbReference>
<dbReference type="Proteomes" id="UP000724672">
    <property type="component" value="Unassembled WGS sequence"/>
</dbReference>
<comment type="caution">
    <text evidence="7">The sequence shown here is derived from an EMBL/GenBank/DDBJ whole genome shotgun (WGS) entry which is preliminary data.</text>
</comment>
<dbReference type="InterPro" id="IPR019991">
    <property type="entry name" value="GTP-bd_ribosome_bgen"/>
</dbReference>
<dbReference type="InterPro" id="IPR027417">
    <property type="entry name" value="P-loop_NTPase"/>
</dbReference>
<dbReference type="PIRSF" id="PIRSF006230">
    <property type="entry name" value="MG442"/>
    <property type="match status" value="1"/>
</dbReference>
<comment type="subcellular location">
    <subcellularLocation>
        <location evidence="4">Cytoplasm</location>
    </subcellularLocation>
</comment>
<dbReference type="InterPro" id="IPR006073">
    <property type="entry name" value="GTP-bd"/>
</dbReference>
<name>A0A942V4K0_9FIRM</name>
<accession>A0A942V4K0</accession>
<dbReference type="PANTHER" id="PTHR45782">
    <property type="entry name" value="MITOCHONDRIAL RIBOSOME-ASSOCIATED GTPASE 1"/>
    <property type="match status" value="1"/>
</dbReference>
<protein>
    <recommendedName>
        <fullName evidence="1 4">Ribosome biogenesis GTPase A</fullName>
    </recommendedName>
</protein>
<evidence type="ECO:0000256" key="3">
    <source>
        <dbReference type="ARBA" id="ARBA00023134"/>
    </source>
</evidence>
<dbReference type="GO" id="GO:0005737">
    <property type="term" value="C:cytoplasm"/>
    <property type="evidence" value="ECO:0007669"/>
    <property type="project" value="UniProtKB-SubCell"/>
</dbReference>
<keyword evidence="8" id="KW-1185">Reference proteome</keyword>
<proteinExistence type="inferred from homology"/>
<reference evidence="7" key="1">
    <citation type="submission" date="2019-12" db="EMBL/GenBank/DDBJ databases">
        <title>Clostridiaceae gen. nov. sp. nov., isolated from sediment in Xinjiang, China.</title>
        <authorList>
            <person name="Zhang R."/>
        </authorList>
    </citation>
    <scope>NUCLEOTIDE SEQUENCE</scope>
    <source>
        <strain evidence="7">D2Q-11</strain>
    </source>
</reference>
<dbReference type="EMBL" id="WSFT01000053">
    <property type="protein sequence ID" value="MBS4539777.1"/>
    <property type="molecule type" value="Genomic_DNA"/>
</dbReference>
<evidence type="ECO:0000256" key="1">
    <source>
        <dbReference type="ARBA" id="ARBA00014898"/>
    </source>
</evidence>
<feature type="binding site" evidence="5">
    <location>
        <begin position="130"/>
        <end position="135"/>
    </location>
    <ligand>
        <name>GTP</name>
        <dbReference type="ChEBI" id="CHEBI:37565"/>
    </ligand>
</feature>
<dbReference type="InterPro" id="IPR030378">
    <property type="entry name" value="G_CP_dom"/>
</dbReference>
<organism evidence="7 8">
    <name type="scientific">Anaeromonas frigoriresistens</name>
    <dbReference type="NCBI Taxonomy" id="2683708"/>
    <lineage>
        <taxon>Bacteria</taxon>
        <taxon>Bacillati</taxon>
        <taxon>Bacillota</taxon>
        <taxon>Tissierellia</taxon>
        <taxon>Tissierellales</taxon>
        <taxon>Thermohalobacteraceae</taxon>
        <taxon>Anaeromonas</taxon>
    </lineage>
</organism>
<keyword evidence="2 4" id="KW-0547">Nucleotide-binding</keyword>
<comment type="similarity">
    <text evidence="4">Belongs to the TRAFAC class YlqF/YawG GTPase family. MTG1 subfamily.</text>
</comment>
<dbReference type="Pfam" id="PF01926">
    <property type="entry name" value="MMR_HSR1"/>
    <property type="match status" value="1"/>
</dbReference>
<sequence length="283" mass="32086">MNINWFPGHMKKTRELLQKNLKLVDIVYELIDSRIPLSSRNPEIEKIVHNKPRVVIMNKSDLSDPQINKEWIEYFKKQGVNTVLVDAIKNKGISRIISETNDAVKEKQERLLKRGIKNKPVRAMIVGIPNVGKSTLINTLAGKKSAKTGDRPGVTKGKQWIKLKGNIELLDTPGILWPKFEDQEVALKLAFTGAIKDEIMDIETLALKLIEKLLILAPDKIEARYNVSTENKTALQVMDDIALRRGCILKGQEIDYSRVANILLDEFRDGTIGFISLERPKNI</sequence>
<evidence type="ECO:0000259" key="6">
    <source>
        <dbReference type="PROSITE" id="PS51721"/>
    </source>
</evidence>
<comment type="function">
    <text evidence="4">Required for a late step of 50S ribosomal subunit assembly. Has GTPase activity.</text>
</comment>
<dbReference type="Gene3D" id="1.10.1580.10">
    <property type="match status" value="1"/>
</dbReference>
<gene>
    <name evidence="7" type="primary">ylqF</name>
    <name evidence="7" type="ORF">GOQ27_14985</name>
</gene>
<evidence type="ECO:0000313" key="7">
    <source>
        <dbReference type="EMBL" id="MBS4539777.1"/>
    </source>
</evidence>
<feature type="domain" description="CP-type G" evidence="6">
    <location>
        <begin position="13"/>
        <end position="178"/>
    </location>
</feature>
<evidence type="ECO:0000256" key="4">
    <source>
        <dbReference type="PIRNR" id="PIRNR006230"/>
    </source>
</evidence>
<dbReference type="PRINTS" id="PR00326">
    <property type="entry name" value="GTP1OBG"/>
</dbReference>
<dbReference type="FunFam" id="3.40.50.300:FF:000590">
    <property type="entry name" value="Ribosome biogenesis GTPase A"/>
    <property type="match status" value="1"/>
</dbReference>
<dbReference type="CDD" id="cd01856">
    <property type="entry name" value="YlqF"/>
    <property type="match status" value="1"/>
</dbReference>
<dbReference type="GO" id="GO:0005525">
    <property type="term" value="F:GTP binding"/>
    <property type="evidence" value="ECO:0007669"/>
    <property type="project" value="UniProtKB-KW"/>
</dbReference>
<dbReference type="GO" id="GO:0006412">
    <property type="term" value="P:translation"/>
    <property type="evidence" value="ECO:0007669"/>
    <property type="project" value="TreeGrafter"/>
</dbReference>
<dbReference type="NCBIfam" id="TIGR03596">
    <property type="entry name" value="GTPase_YlqF"/>
    <property type="match status" value="1"/>
</dbReference>
<dbReference type="AlphaFoldDB" id="A0A942V4K0"/>
<dbReference type="InterPro" id="IPR016478">
    <property type="entry name" value="GTPase_MTG1"/>
</dbReference>
<keyword evidence="4" id="KW-0963">Cytoplasm</keyword>
<dbReference type="RefSeq" id="WP_203367692.1">
    <property type="nucleotide sequence ID" value="NZ_WSFT01000053.1"/>
</dbReference>
<dbReference type="InterPro" id="IPR023179">
    <property type="entry name" value="GTP-bd_ortho_bundle_sf"/>
</dbReference>
<dbReference type="SUPFAM" id="SSF52540">
    <property type="entry name" value="P-loop containing nucleoside triphosphate hydrolases"/>
    <property type="match status" value="1"/>
</dbReference>